<dbReference type="Pfam" id="PF03480">
    <property type="entry name" value="DctP"/>
    <property type="match status" value="1"/>
</dbReference>
<dbReference type="Gene3D" id="3.40.190.170">
    <property type="entry name" value="Bacterial extracellular solute-binding protein, family 7"/>
    <property type="match status" value="1"/>
</dbReference>
<sequence>MKKFVRSLFVLFISCTLVACSSTAGKNENANNKVYELDVNNWQPSTHHYAYNAWEPWKELVEEKTDGQVKVNIYHGSSLGKSSSVYQDIKGGLYDVSLLVANYSYDTPFFPYTIGSLPFAFEGPAEASAILKEFGEKYAKEGLEDLIIMPPTSTDGYDLFSTKPVESIADLKNRKMRMSGKSENAFIEALGGTPVSITSEGIYEGLEKGMIDTAFYTPIGGEALKYYEPAPYITKMAVLVNPLIPVMNKEFFESLPEDLQKLFEEELNPALSQLFTNSYESELEESHNQLEDNVKKRGKFTSLSVADTEDYRKHGKAAWELWIKDADQKGYNGQEMADEFFRMLEKAGYPLPYK</sequence>
<dbReference type="AlphaFoldDB" id="A0A2N0ZIV3"/>
<reference evidence="3 4" key="1">
    <citation type="journal article" date="2010" name="Int. J. Syst. Evol. Microbiol.">
        <title>Bacillus horneckiae sp. nov., isolated from a spacecraft-assembly clean room.</title>
        <authorList>
            <person name="Vaishampayan P."/>
            <person name="Probst A."/>
            <person name="Krishnamurthi S."/>
            <person name="Ghosh S."/>
            <person name="Osman S."/>
            <person name="McDowall A."/>
            <person name="Ruckmani A."/>
            <person name="Mayilraj S."/>
            <person name="Venkateswaran K."/>
        </authorList>
    </citation>
    <scope>NUCLEOTIDE SEQUENCE [LARGE SCALE GENOMIC DNA]</scope>
    <source>
        <strain evidence="4">1PO1SC</strain>
    </source>
</reference>
<evidence type="ECO:0000256" key="1">
    <source>
        <dbReference type="ARBA" id="ARBA00022729"/>
    </source>
</evidence>
<comment type="caution">
    <text evidence="3">The sequence shown here is derived from an EMBL/GenBank/DDBJ whole genome shotgun (WGS) entry which is preliminary data.</text>
</comment>
<accession>A0A2N0ZIV3</accession>
<name>A0A2N0ZIV3_9BACI</name>
<evidence type="ECO:0008006" key="5">
    <source>
        <dbReference type="Google" id="ProtNLM"/>
    </source>
</evidence>
<organism evidence="3 4">
    <name type="scientific">Cytobacillus horneckiae</name>
    <dbReference type="NCBI Taxonomy" id="549687"/>
    <lineage>
        <taxon>Bacteria</taxon>
        <taxon>Bacillati</taxon>
        <taxon>Bacillota</taxon>
        <taxon>Bacilli</taxon>
        <taxon>Bacillales</taxon>
        <taxon>Bacillaceae</taxon>
        <taxon>Cytobacillus</taxon>
    </lineage>
</organism>
<feature type="signal peptide" evidence="2">
    <location>
        <begin position="1"/>
        <end position="19"/>
    </location>
</feature>
<evidence type="ECO:0000256" key="2">
    <source>
        <dbReference type="SAM" id="SignalP"/>
    </source>
</evidence>
<dbReference type="InterPro" id="IPR038404">
    <property type="entry name" value="TRAP_DctP_sf"/>
</dbReference>
<keyword evidence="4" id="KW-1185">Reference proteome</keyword>
<dbReference type="Proteomes" id="UP000233343">
    <property type="component" value="Unassembled WGS sequence"/>
</dbReference>
<dbReference type="InterPro" id="IPR018389">
    <property type="entry name" value="DctP_fam"/>
</dbReference>
<dbReference type="RefSeq" id="WP_066197911.1">
    <property type="nucleotide sequence ID" value="NZ_JAFDQP010000004.1"/>
</dbReference>
<dbReference type="PANTHER" id="PTHR33376:SF15">
    <property type="entry name" value="BLL6794 PROTEIN"/>
    <property type="match status" value="1"/>
</dbReference>
<feature type="chain" id="PRO_5038828998" description="C4-dicarboxylate ABC transporter substrate-binding protein" evidence="2">
    <location>
        <begin position="20"/>
        <end position="354"/>
    </location>
</feature>
<dbReference type="PANTHER" id="PTHR33376">
    <property type="match status" value="1"/>
</dbReference>
<keyword evidence="1 2" id="KW-0732">Signal</keyword>
<dbReference type="EMBL" id="PISD01000016">
    <property type="protein sequence ID" value="PKG29421.1"/>
    <property type="molecule type" value="Genomic_DNA"/>
</dbReference>
<gene>
    <name evidence="3" type="ORF">CWS20_09120</name>
</gene>
<proteinExistence type="predicted"/>
<dbReference type="NCBIfam" id="NF037995">
    <property type="entry name" value="TRAP_S1"/>
    <property type="match status" value="1"/>
</dbReference>
<dbReference type="PROSITE" id="PS51257">
    <property type="entry name" value="PROKAR_LIPOPROTEIN"/>
    <property type="match status" value="1"/>
</dbReference>
<protein>
    <recommendedName>
        <fullName evidence="5">C4-dicarboxylate ABC transporter substrate-binding protein</fullName>
    </recommendedName>
</protein>
<dbReference type="GO" id="GO:0055085">
    <property type="term" value="P:transmembrane transport"/>
    <property type="evidence" value="ECO:0007669"/>
    <property type="project" value="InterPro"/>
</dbReference>
<evidence type="ECO:0000313" key="3">
    <source>
        <dbReference type="EMBL" id="PKG29421.1"/>
    </source>
</evidence>
<evidence type="ECO:0000313" key="4">
    <source>
        <dbReference type="Proteomes" id="UP000233343"/>
    </source>
</evidence>